<dbReference type="PANTHER" id="PTHR46867:SF4">
    <property type="entry name" value="MITOCHONDRIAL IMPORT RECEPTOR SUBUNIT TOM9-2"/>
    <property type="match status" value="1"/>
</dbReference>
<evidence type="ECO:0000256" key="6">
    <source>
        <dbReference type="ARBA" id="ARBA00022927"/>
    </source>
</evidence>
<evidence type="ECO:0000256" key="10">
    <source>
        <dbReference type="ARBA" id="ARBA00023136"/>
    </source>
</evidence>
<proteinExistence type="inferred from homology"/>
<dbReference type="AlphaFoldDB" id="A0A830I0D1"/>
<evidence type="ECO:0000313" key="14">
    <source>
        <dbReference type="Proteomes" id="UP000660262"/>
    </source>
</evidence>
<dbReference type="CDD" id="cd22884">
    <property type="entry name" value="TOM22"/>
    <property type="match status" value="1"/>
</dbReference>
<dbReference type="EMBL" id="BNJQ01000030">
    <property type="protein sequence ID" value="GHP10587.1"/>
    <property type="molecule type" value="Genomic_DNA"/>
</dbReference>
<keyword evidence="8" id="KW-0811">Translocation</keyword>
<evidence type="ECO:0000256" key="5">
    <source>
        <dbReference type="ARBA" id="ARBA00022787"/>
    </source>
</evidence>
<keyword evidence="10 12" id="KW-0472">Membrane</keyword>
<feature type="transmembrane region" description="Helical" evidence="12">
    <location>
        <begin position="31"/>
        <end position="50"/>
    </location>
</feature>
<keyword evidence="5" id="KW-1000">Mitochondrion outer membrane</keyword>
<keyword evidence="14" id="KW-1185">Reference proteome</keyword>
<reference evidence="13" key="1">
    <citation type="submission" date="2020-10" db="EMBL/GenBank/DDBJ databases">
        <title>Unveiling of a novel bifunctional photoreceptor, Dualchrome1, isolated from a cosmopolitan green alga.</title>
        <authorList>
            <person name="Suzuki S."/>
            <person name="Kawachi M."/>
        </authorList>
    </citation>
    <scope>NUCLEOTIDE SEQUENCE</scope>
    <source>
        <strain evidence="13">NIES 2893</strain>
    </source>
</reference>
<evidence type="ECO:0008006" key="15">
    <source>
        <dbReference type="Google" id="ProtNLM"/>
    </source>
</evidence>
<dbReference type="Pfam" id="PF04281">
    <property type="entry name" value="Tom22"/>
    <property type="match status" value="1"/>
</dbReference>
<dbReference type="PANTHER" id="PTHR46867">
    <property type="entry name" value="MITOCHONDRIAL IMPORT RECEPTOR SUBUNIT TOM9-2"/>
    <property type="match status" value="1"/>
</dbReference>
<keyword evidence="7 12" id="KW-1133">Transmembrane helix</keyword>
<dbReference type="GO" id="GO:0006886">
    <property type="term" value="P:intracellular protein transport"/>
    <property type="evidence" value="ECO:0007669"/>
    <property type="project" value="InterPro"/>
</dbReference>
<dbReference type="InterPro" id="IPR005683">
    <property type="entry name" value="Tom22"/>
</dbReference>
<evidence type="ECO:0000256" key="9">
    <source>
        <dbReference type="ARBA" id="ARBA00023128"/>
    </source>
</evidence>
<keyword evidence="9" id="KW-0496">Mitochondrion</keyword>
<keyword evidence="3" id="KW-0813">Transport</keyword>
<keyword evidence="11" id="KW-0675">Receptor</keyword>
<evidence type="ECO:0000256" key="4">
    <source>
        <dbReference type="ARBA" id="ARBA00022692"/>
    </source>
</evidence>
<evidence type="ECO:0000256" key="3">
    <source>
        <dbReference type="ARBA" id="ARBA00022448"/>
    </source>
</evidence>
<accession>A0A830I0D1</accession>
<keyword evidence="4 12" id="KW-0812">Transmembrane</keyword>
<organism evidence="13 14">
    <name type="scientific">Pycnococcus provasolii</name>
    <dbReference type="NCBI Taxonomy" id="41880"/>
    <lineage>
        <taxon>Eukaryota</taxon>
        <taxon>Viridiplantae</taxon>
        <taxon>Chlorophyta</taxon>
        <taxon>Pseudoscourfieldiophyceae</taxon>
        <taxon>Pseudoscourfieldiales</taxon>
        <taxon>Pycnococcaceae</taxon>
        <taxon>Pycnococcus</taxon>
    </lineage>
</organism>
<dbReference type="InterPro" id="IPR017411">
    <property type="entry name" value="Tom22_pln"/>
</dbReference>
<dbReference type="Proteomes" id="UP000660262">
    <property type="component" value="Unassembled WGS sequence"/>
</dbReference>
<gene>
    <name evidence="13" type="ORF">PPROV_000931800</name>
</gene>
<evidence type="ECO:0000256" key="11">
    <source>
        <dbReference type="ARBA" id="ARBA00023170"/>
    </source>
</evidence>
<evidence type="ECO:0000256" key="1">
    <source>
        <dbReference type="ARBA" id="ARBA00004572"/>
    </source>
</evidence>
<evidence type="ECO:0000256" key="12">
    <source>
        <dbReference type="SAM" id="Phobius"/>
    </source>
</evidence>
<evidence type="ECO:0000313" key="13">
    <source>
        <dbReference type="EMBL" id="GHP10587.1"/>
    </source>
</evidence>
<keyword evidence="6" id="KW-0653">Protein transport</keyword>
<protein>
    <recommendedName>
        <fullName evidence="15">Mitochondrial import receptor subunit TOM22 homolog</fullName>
    </recommendedName>
</protein>
<evidence type="ECO:0000256" key="2">
    <source>
        <dbReference type="ARBA" id="ARBA00009874"/>
    </source>
</evidence>
<dbReference type="GO" id="GO:0005741">
    <property type="term" value="C:mitochondrial outer membrane"/>
    <property type="evidence" value="ECO:0007669"/>
    <property type="project" value="UniProtKB-SubCell"/>
</dbReference>
<evidence type="ECO:0000256" key="7">
    <source>
        <dbReference type="ARBA" id="ARBA00022989"/>
    </source>
</evidence>
<comment type="similarity">
    <text evidence="2">Belongs to the Tom22 family.</text>
</comment>
<name>A0A830I0D1_9CHLO</name>
<comment type="caution">
    <text evidence="13">The sequence shown here is derived from an EMBL/GenBank/DDBJ whole genome shotgun (WGS) entry which is preliminary data.</text>
</comment>
<comment type="subcellular location">
    <subcellularLocation>
        <location evidence="1">Mitochondrion outer membrane</location>
        <topology evidence="1">Single-pass membrane protein</topology>
    </subcellularLocation>
</comment>
<evidence type="ECO:0000256" key="8">
    <source>
        <dbReference type="ARBA" id="ARBA00023010"/>
    </source>
</evidence>
<sequence length="100" mass="10995">MSELVASASQALSTLTNNKPVRKWLFATGKAAWILGSSLLVVVVPLVIELDREQQLMEMENQQLGVLTQPAGSLTRMHGALARCPMLNANESLFCIRTER</sequence>